<feature type="compositionally biased region" description="Low complexity" evidence="1">
    <location>
        <begin position="1"/>
        <end position="14"/>
    </location>
</feature>
<proteinExistence type="predicted"/>
<keyword evidence="3" id="KW-1185">Reference proteome</keyword>
<evidence type="ECO:0000313" key="3">
    <source>
        <dbReference type="Proteomes" id="UP000010552"/>
    </source>
</evidence>
<name>L5JXW3_PTEAL</name>
<dbReference type="Proteomes" id="UP000010552">
    <property type="component" value="Unassembled WGS sequence"/>
</dbReference>
<feature type="region of interest" description="Disordered" evidence="1">
    <location>
        <begin position="1"/>
        <end position="51"/>
    </location>
</feature>
<gene>
    <name evidence="2" type="ORF">PAL_GLEAN10024504</name>
</gene>
<dbReference type="InParanoid" id="L5JXW3"/>
<evidence type="ECO:0000256" key="1">
    <source>
        <dbReference type="SAM" id="MobiDB-lite"/>
    </source>
</evidence>
<organism evidence="2 3">
    <name type="scientific">Pteropus alecto</name>
    <name type="common">Black flying fox</name>
    <dbReference type="NCBI Taxonomy" id="9402"/>
    <lineage>
        <taxon>Eukaryota</taxon>
        <taxon>Metazoa</taxon>
        <taxon>Chordata</taxon>
        <taxon>Craniata</taxon>
        <taxon>Vertebrata</taxon>
        <taxon>Euteleostomi</taxon>
        <taxon>Mammalia</taxon>
        <taxon>Eutheria</taxon>
        <taxon>Laurasiatheria</taxon>
        <taxon>Chiroptera</taxon>
        <taxon>Yinpterochiroptera</taxon>
        <taxon>Pteropodoidea</taxon>
        <taxon>Pteropodidae</taxon>
        <taxon>Pteropodinae</taxon>
        <taxon>Pteropus</taxon>
    </lineage>
</organism>
<feature type="compositionally biased region" description="Pro residues" evidence="1">
    <location>
        <begin position="36"/>
        <end position="51"/>
    </location>
</feature>
<reference evidence="3" key="1">
    <citation type="journal article" date="2013" name="Science">
        <title>Comparative analysis of bat genomes provides insight into the evolution of flight and immunity.</title>
        <authorList>
            <person name="Zhang G."/>
            <person name="Cowled C."/>
            <person name="Shi Z."/>
            <person name="Huang Z."/>
            <person name="Bishop-Lilly K.A."/>
            <person name="Fang X."/>
            <person name="Wynne J.W."/>
            <person name="Xiong Z."/>
            <person name="Baker M.L."/>
            <person name="Zhao W."/>
            <person name="Tachedjian M."/>
            <person name="Zhu Y."/>
            <person name="Zhou P."/>
            <person name="Jiang X."/>
            <person name="Ng J."/>
            <person name="Yang L."/>
            <person name="Wu L."/>
            <person name="Xiao J."/>
            <person name="Feng Y."/>
            <person name="Chen Y."/>
            <person name="Sun X."/>
            <person name="Zhang Y."/>
            <person name="Marsh G.A."/>
            <person name="Crameri G."/>
            <person name="Broder C.C."/>
            <person name="Frey K.G."/>
            <person name="Wang L.F."/>
            <person name="Wang J."/>
        </authorList>
    </citation>
    <scope>NUCLEOTIDE SEQUENCE [LARGE SCALE GENOMIC DNA]</scope>
</reference>
<dbReference type="AlphaFoldDB" id="L5JXW3"/>
<evidence type="ECO:0000313" key="2">
    <source>
        <dbReference type="EMBL" id="ELK04304.1"/>
    </source>
</evidence>
<protein>
    <submittedName>
        <fullName evidence="2">Uncharacterized protein</fullName>
    </submittedName>
</protein>
<accession>L5JXW3</accession>
<dbReference type="EMBL" id="KB031072">
    <property type="protein sequence ID" value="ELK04304.1"/>
    <property type="molecule type" value="Genomic_DNA"/>
</dbReference>
<sequence length="108" mass="11835">MASLSPGGPPSLLGGRCGRGIREVSAQKAERNSASPPLPPAFPAPSPPRLLPPHSNLGSLVWCQFSPGRRRARKWPRSRSRRFWKSLVSRLLELTSCSTESFNGDKEN</sequence>